<organism evidence="2 3">
    <name type="scientific">Monilinia fructicola</name>
    <name type="common">Brown rot fungus</name>
    <name type="synonym">Ciboria fructicola</name>
    <dbReference type="NCBI Taxonomy" id="38448"/>
    <lineage>
        <taxon>Eukaryota</taxon>
        <taxon>Fungi</taxon>
        <taxon>Dikarya</taxon>
        <taxon>Ascomycota</taxon>
        <taxon>Pezizomycotina</taxon>
        <taxon>Leotiomycetes</taxon>
        <taxon>Helotiales</taxon>
        <taxon>Sclerotiniaceae</taxon>
        <taxon>Monilinia</taxon>
    </lineage>
</organism>
<evidence type="ECO:0000256" key="1">
    <source>
        <dbReference type="SAM" id="MobiDB-lite"/>
    </source>
</evidence>
<feature type="compositionally biased region" description="Low complexity" evidence="1">
    <location>
        <begin position="16"/>
        <end position="43"/>
    </location>
</feature>
<name>A0A5M9JPN7_MONFR</name>
<keyword evidence="3" id="KW-1185">Reference proteome</keyword>
<reference evidence="2 3" key="1">
    <citation type="submission" date="2019-06" db="EMBL/GenBank/DDBJ databases">
        <title>Genome Sequence of the Brown Rot Fungal Pathogen Monilinia fructicola.</title>
        <authorList>
            <person name="De Miccolis Angelini R.M."/>
            <person name="Landi L."/>
            <person name="Abate D."/>
            <person name="Pollastro S."/>
            <person name="Romanazzi G."/>
            <person name="Faretra F."/>
        </authorList>
    </citation>
    <scope>NUCLEOTIDE SEQUENCE [LARGE SCALE GENOMIC DNA]</scope>
    <source>
        <strain evidence="2 3">Mfrc123</strain>
    </source>
</reference>
<feature type="compositionally biased region" description="Basic and acidic residues" evidence="1">
    <location>
        <begin position="191"/>
        <end position="229"/>
    </location>
</feature>
<proteinExistence type="predicted"/>
<feature type="region of interest" description="Disordered" evidence="1">
    <location>
        <begin position="167"/>
        <end position="229"/>
    </location>
</feature>
<evidence type="ECO:0000313" key="3">
    <source>
        <dbReference type="Proteomes" id="UP000322873"/>
    </source>
</evidence>
<dbReference type="AlphaFoldDB" id="A0A5M9JPN7"/>
<accession>A0A5M9JPN7</accession>
<protein>
    <submittedName>
        <fullName evidence="2">Uncharacterized protein</fullName>
    </submittedName>
</protein>
<feature type="region of interest" description="Disordered" evidence="1">
    <location>
        <begin position="78"/>
        <end position="108"/>
    </location>
</feature>
<dbReference type="VEuPathDB" id="FungiDB:MFRU_004g04490"/>
<sequence>MTGSFWHNVLPFRRPSSSTSTSTTSGSIDSSSSTSLNQGGSSSHRLSRKRRELFGDFEYSFDNGSMNANMQEPLGMERNYMGKDTGFPEPLSHDRNTTLPHPEADTSPYATLESSEFDLYRSHSRLSIRRLHSKHKGSHLSVPLYENVGQTDGSHGGSEMKLIEKDVEQQGDLADPPKTVEEFVDMEDRDEQGYRAGERKKSREKVWSWERNGKERKGKERNNFDEHRT</sequence>
<dbReference type="EMBL" id="VICG01000008">
    <property type="protein sequence ID" value="KAA8569756.1"/>
    <property type="molecule type" value="Genomic_DNA"/>
</dbReference>
<evidence type="ECO:0000313" key="2">
    <source>
        <dbReference type="EMBL" id="KAA8569756.1"/>
    </source>
</evidence>
<dbReference type="Proteomes" id="UP000322873">
    <property type="component" value="Unassembled WGS sequence"/>
</dbReference>
<gene>
    <name evidence="2" type="ORF">EYC84_001338</name>
</gene>
<comment type="caution">
    <text evidence="2">The sequence shown here is derived from an EMBL/GenBank/DDBJ whole genome shotgun (WGS) entry which is preliminary data.</text>
</comment>
<feature type="region of interest" description="Disordered" evidence="1">
    <location>
        <begin position="1"/>
        <end position="49"/>
    </location>
</feature>